<dbReference type="Pfam" id="PF21530">
    <property type="entry name" value="Pif1_2B_dom"/>
    <property type="match status" value="1"/>
</dbReference>
<name>A0A2S3I1H3_9POAL</name>
<dbReference type="Gramene" id="PAN34481">
    <property type="protein sequence ID" value="PAN34481"/>
    <property type="gene ID" value="PAHAL_6G096000"/>
</dbReference>
<dbReference type="SUPFAM" id="SSF52540">
    <property type="entry name" value="P-loop containing nucleoside triphosphate hydrolases"/>
    <property type="match status" value="1"/>
</dbReference>
<accession>A0A2S3I1H3</accession>
<feature type="domain" description="DNA helicase Pif1-like 2B" evidence="2">
    <location>
        <begin position="157"/>
        <end position="203"/>
    </location>
</feature>
<evidence type="ECO:0000313" key="3">
    <source>
        <dbReference type="EMBL" id="PAN34481.1"/>
    </source>
</evidence>
<dbReference type="InterPro" id="IPR027417">
    <property type="entry name" value="P-loop_NTPase"/>
</dbReference>
<feature type="transmembrane region" description="Helical" evidence="1">
    <location>
        <begin position="343"/>
        <end position="371"/>
    </location>
</feature>
<keyword evidence="1" id="KW-0812">Transmembrane</keyword>
<dbReference type="PANTHER" id="PTHR10492">
    <property type="match status" value="1"/>
</dbReference>
<dbReference type="PANTHER" id="PTHR10492:SF90">
    <property type="entry name" value="ATP-DEPENDENT DNA HELICASE"/>
    <property type="match status" value="1"/>
</dbReference>
<dbReference type="Proteomes" id="UP000243499">
    <property type="component" value="Chromosome 6"/>
</dbReference>
<reference evidence="3" key="1">
    <citation type="submission" date="2018-04" db="EMBL/GenBank/DDBJ databases">
        <title>WGS assembly of Panicum hallii.</title>
        <authorList>
            <person name="Lovell J."/>
            <person name="Jenkins J."/>
            <person name="Lowry D."/>
            <person name="Mamidi S."/>
            <person name="Sreedasyam A."/>
            <person name="Weng X."/>
            <person name="Barry K."/>
            <person name="Bonette J."/>
            <person name="Campitelli B."/>
            <person name="Daum C."/>
            <person name="Gordon S."/>
            <person name="Gould B."/>
            <person name="Lipzen A."/>
            <person name="Macqueen A."/>
            <person name="Palacio-Mejia J."/>
            <person name="Plott C."/>
            <person name="Shakirov E."/>
            <person name="Shu S."/>
            <person name="Yoshinaga Y."/>
            <person name="Zane M."/>
            <person name="Rokhsar D."/>
            <person name="Grimwood J."/>
            <person name="Schmutz J."/>
            <person name="Juenger T."/>
        </authorList>
    </citation>
    <scope>NUCLEOTIDE SEQUENCE [LARGE SCALE GENOMIC DNA]</scope>
    <source>
        <strain evidence="3">FIL2</strain>
    </source>
</reference>
<gene>
    <name evidence="3" type="ORF">PAHAL_6G096000</name>
</gene>
<proteinExistence type="predicted"/>
<keyword evidence="1" id="KW-1133">Transmembrane helix</keyword>
<evidence type="ECO:0000259" key="2">
    <source>
        <dbReference type="Pfam" id="PF21530"/>
    </source>
</evidence>
<sequence>MGKISFFTYLWRHVKVMRPYINMRLSNPSLSLQDKVEMEKIARWVLEIGEGRAPMVAKNGQPENDWIQIPQNFVLSPNGPKIPAIADSIYDDFHLFYASIPYLAQRSIVCPVNTIIDEINNFMLDKVPGCAREYLSFDSIANSSEQPSDFQMLYPPEFLNSIILNNFLQHRLDLKIGVPVVLLRNINQSIGLCNGTRLLIERFGDRLLEGTIMTGNHVGHSVCIPKIVLNGTSPKWPFTLQRRQFPVRVCSAMTINKCQGQMLGKVGVYLREPVFTHGQLYVAVSRVNSNSGLKLLIEDDDGEPVDTTRNIVYQEVLRRVAAALSGLLVNKILQILIVHVPDFFLVMCSVSVSLVVSLYVLLCAVSSFLVCCHC</sequence>
<dbReference type="EMBL" id="CM008051">
    <property type="protein sequence ID" value="PAN34481.1"/>
    <property type="molecule type" value="Genomic_DNA"/>
</dbReference>
<dbReference type="AlphaFoldDB" id="A0A2S3I1H3"/>
<dbReference type="InterPro" id="IPR049163">
    <property type="entry name" value="Pif1-like_2B_dom"/>
</dbReference>
<keyword evidence="1" id="KW-0472">Membrane</keyword>
<protein>
    <recommendedName>
        <fullName evidence="2">DNA helicase Pif1-like 2B domain-containing protein</fullName>
    </recommendedName>
</protein>
<organism evidence="3">
    <name type="scientific">Panicum hallii</name>
    <dbReference type="NCBI Taxonomy" id="206008"/>
    <lineage>
        <taxon>Eukaryota</taxon>
        <taxon>Viridiplantae</taxon>
        <taxon>Streptophyta</taxon>
        <taxon>Embryophyta</taxon>
        <taxon>Tracheophyta</taxon>
        <taxon>Spermatophyta</taxon>
        <taxon>Magnoliopsida</taxon>
        <taxon>Liliopsida</taxon>
        <taxon>Poales</taxon>
        <taxon>Poaceae</taxon>
        <taxon>PACMAD clade</taxon>
        <taxon>Panicoideae</taxon>
        <taxon>Panicodae</taxon>
        <taxon>Paniceae</taxon>
        <taxon>Panicinae</taxon>
        <taxon>Panicum</taxon>
        <taxon>Panicum sect. Panicum</taxon>
    </lineage>
</organism>
<evidence type="ECO:0000256" key="1">
    <source>
        <dbReference type="SAM" id="Phobius"/>
    </source>
</evidence>